<dbReference type="InterPro" id="IPR029063">
    <property type="entry name" value="SAM-dependent_MTases_sf"/>
</dbReference>
<evidence type="ECO:0000313" key="2">
    <source>
        <dbReference type="Proteomes" id="UP000185860"/>
    </source>
</evidence>
<protein>
    <recommendedName>
        <fullName evidence="3">DNA methylase adenine-specific domain-containing protein</fullName>
    </recommendedName>
</protein>
<organism evidence="1 2">
    <name type="scientific">[Phormidium ambiguum] IAM M-71</name>
    <dbReference type="NCBI Taxonomy" id="454136"/>
    <lineage>
        <taxon>Bacteria</taxon>
        <taxon>Bacillati</taxon>
        <taxon>Cyanobacteriota</taxon>
        <taxon>Cyanophyceae</taxon>
        <taxon>Oscillatoriophycideae</taxon>
        <taxon>Aerosakkonematales</taxon>
        <taxon>Aerosakkonemataceae</taxon>
        <taxon>Floridanema</taxon>
    </lineage>
</organism>
<comment type="caution">
    <text evidence="1">The sequence shown here is derived from an EMBL/GenBank/DDBJ whole genome shotgun (WGS) entry which is preliminary data.</text>
</comment>
<accession>A0A1U7I9J7</accession>
<reference evidence="1 2" key="1">
    <citation type="submission" date="2016-11" db="EMBL/GenBank/DDBJ databases">
        <title>Draft Genome Sequences of Nine Cyanobacterial Strains from Diverse Habitats.</title>
        <authorList>
            <person name="Zhu T."/>
            <person name="Hou S."/>
            <person name="Lu X."/>
            <person name="Hess W.R."/>
        </authorList>
    </citation>
    <scope>NUCLEOTIDE SEQUENCE [LARGE SCALE GENOMIC DNA]</scope>
    <source>
        <strain evidence="1 2">IAM M-71</strain>
    </source>
</reference>
<dbReference type="STRING" id="454136.NIES2119_24160"/>
<sequence length="381" mass="43962">MKSLLEIPIIDSKIRIEVRQHLRKESYQIKSRKDLIPHLNRNLKHGWLLPILAQVDRCLWGRWDYWARCQAVPAHAWTRWQMEPMLALLENRKSERLPKFVIQETLPNEPIPQIEWQYSSLAESMLNNTLNCIPKHGEWRTWSAWEYLQYFLHWALFGFGHPAYKSLPKEPAGCEGASMRLYQVFDLSALLLYPEDYLGRILPDICGKKAQRNAGFYPTPLVVASFISQVISHEKIDRTASFSEPACGTGALMLAQSNNCLSGIGQDIDQVLLKCALFQFFLYAPWLAIPIWWLGQTDLLLGNSLSAKKPESMNAVYWYSEWFETVENKEVAENIEPTIEIVEPTITPKIVVQEVVQGKRKPKKNPASGQQMTLFNLENFT</sequence>
<name>A0A1U7I9J7_9CYAN</name>
<evidence type="ECO:0000313" key="1">
    <source>
        <dbReference type="EMBL" id="OKH33157.1"/>
    </source>
</evidence>
<dbReference type="RefSeq" id="WP_073596050.1">
    <property type="nucleotide sequence ID" value="NZ_MRCE01000032.1"/>
</dbReference>
<proteinExistence type="predicted"/>
<dbReference type="SUPFAM" id="SSF53335">
    <property type="entry name" value="S-adenosyl-L-methionine-dependent methyltransferases"/>
    <property type="match status" value="1"/>
</dbReference>
<dbReference type="AlphaFoldDB" id="A0A1U7I9J7"/>
<dbReference type="EMBL" id="MRCE01000032">
    <property type="protein sequence ID" value="OKH33157.1"/>
    <property type="molecule type" value="Genomic_DNA"/>
</dbReference>
<evidence type="ECO:0008006" key="3">
    <source>
        <dbReference type="Google" id="ProtNLM"/>
    </source>
</evidence>
<gene>
    <name evidence="1" type="ORF">NIES2119_24160</name>
</gene>
<dbReference type="Proteomes" id="UP000185860">
    <property type="component" value="Unassembled WGS sequence"/>
</dbReference>